<dbReference type="InterPro" id="IPR010064">
    <property type="entry name" value="HK97-gp10_tail"/>
</dbReference>
<sequence length="116" mass="12186">MTDARELRSLGHDLTKAGLTASTKAVQAINKTAADITADAKSGAPVDTGNLKNSIGYDISNTAGEVTAEIGPTAEYGHYVEFGTSRMAPQPYLTPAFDRRLPGFEKAMGQLVDGVL</sequence>
<protein>
    <submittedName>
        <fullName evidence="1">Uncharacterized protein</fullName>
    </submittedName>
</protein>
<gene>
    <name evidence="1" type="ORF">SEA_LUCKYBARNES_16</name>
</gene>
<keyword evidence="2" id="KW-1185">Reference proteome</keyword>
<dbReference type="NCBIfam" id="TIGR01725">
    <property type="entry name" value="phge_HK97_gp10"/>
    <property type="match status" value="1"/>
</dbReference>
<evidence type="ECO:0000313" key="2">
    <source>
        <dbReference type="Proteomes" id="UP000224487"/>
    </source>
</evidence>
<name>A0A249XNM6_9CAUD</name>
<dbReference type="Pfam" id="PF04883">
    <property type="entry name" value="HK97-gp10_like"/>
    <property type="match status" value="1"/>
</dbReference>
<dbReference type="Proteomes" id="UP000224487">
    <property type="component" value="Genome"/>
</dbReference>
<organism evidence="1 2">
    <name type="scientific">Brevibacterium phage LuckyBarnes</name>
    <dbReference type="NCBI Taxonomy" id="2027888"/>
    <lineage>
        <taxon>Viruses</taxon>
        <taxon>Duplodnaviria</taxon>
        <taxon>Heunggongvirae</taxon>
        <taxon>Uroviricota</taxon>
        <taxon>Caudoviricetes</taxon>
        <taxon>Luckybarnesvirus</taxon>
        <taxon>Luckybarnesvirus luckybarnes</taxon>
    </lineage>
</organism>
<dbReference type="EMBL" id="MF668275">
    <property type="protein sequence ID" value="ASZ73336.1"/>
    <property type="molecule type" value="Genomic_DNA"/>
</dbReference>
<accession>A0A249XNM6</accession>
<proteinExistence type="predicted"/>
<evidence type="ECO:0000313" key="1">
    <source>
        <dbReference type="EMBL" id="ASZ73336.1"/>
    </source>
</evidence>
<reference evidence="2" key="1">
    <citation type="submission" date="2017-08" db="EMBL/GenBank/DDBJ databases">
        <authorList>
            <person name="de Groot N.N."/>
        </authorList>
    </citation>
    <scope>NUCLEOTIDE SEQUENCE [LARGE SCALE GENOMIC DNA]</scope>
</reference>